<gene>
    <name evidence="8" type="ORF">VTL71DRAFT_5479</name>
</gene>
<reference evidence="8 9" key="1">
    <citation type="journal article" date="2024" name="Commun. Biol.">
        <title>Comparative genomic analysis of thermophilic fungi reveals convergent evolutionary adaptations and gene losses.</title>
        <authorList>
            <person name="Steindorff A.S."/>
            <person name="Aguilar-Pontes M.V."/>
            <person name="Robinson A.J."/>
            <person name="Andreopoulos B."/>
            <person name="LaButti K."/>
            <person name="Kuo A."/>
            <person name="Mondo S."/>
            <person name="Riley R."/>
            <person name="Otillar R."/>
            <person name="Haridas S."/>
            <person name="Lipzen A."/>
            <person name="Grimwood J."/>
            <person name="Schmutz J."/>
            <person name="Clum A."/>
            <person name="Reid I.D."/>
            <person name="Moisan M.C."/>
            <person name="Butler G."/>
            <person name="Nguyen T.T.M."/>
            <person name="Dewar K."/>
            <person name="Conant G."/>
            <person name="Drula E."/>
            <person name="Henrissat B."/>
            <person name="Hansel C."/>
            <person name="Singer S."/>
            <person name="Hutchinson M.I."/>
            <person name="de Vries R.P."/>
            <person name="Natvig D.O."/>
            <person name="Powell A.J."/>
            <person name="Tsang A."/>
            <person name="Grigoriev I.V."/>
        </authorList>
    </citation>
    <scope>NUCLEOTIDE SEQUENCE [LARGE SCALE GENOMIC DNA]</scope>
    <source>
        <strain evidence="8 9">CBS 494.80</strain>
    </source>
</reference>
<feature type="domain" description="Fork-head" evidence="7">
    <location>
        <begin position="274"/>
        <end position="366"/>
    </location>
</feature>
<evidence type="ECO:0000259" key="7">
    <source>
        <dbReference type="PROSITE" id="PS50039"/>
    </source>
</evidence>
<evidence type="ECO:0000256" key="2">
    <source>
        <dbReference type="ARBA" id="ARBA00023125"/>
    </source>
</evidence>
<keyword evidence="1" id="KW-0805">Transcription regulation</keyword>
<dbReference type="InterPro" id="IPR036388">
    <property type="entry name" value="WH-like_DNA-bd_sf"/>
</dbReference>
<feature type="region of interest" description="Disordered" evidence="6">
    <location>
        <begin position="358"/>
        <end position="462"/>
    </location>
</feature>
<accession>A0ABR4C1B6</accession>
<feature type="DNA-binding region" description="Fork-head" evidence="5">
    <location>
        <begin position="274"/>
        <end position="366"/>
    </location>
</feature>
<dbReference type="Proteomes" id="UP001595075">
    <property type="component" value="Unassembled WGS sequence"/>
</dbReference>
<comment type="subcellular location">
    <subcellularLocation>
        <location evidence="5">Nucleus</location>
    </subcellularLocation>
</comment>
<dbReference type="PROSITE" id="PS50039">
    <property type="entry name" value="FORK_HEAD_3"/>
    <property type="match status" value="1"/>
</dbReference>
<name>A0ABR4C1B6_9HELO</name>
<evidence type="ECO:0000256" key="5">
    <source>
        <dbReference type="PROSITE-ProRule" id="PRU00089"/>
    </source>
</evidence>
<feature type="compositionally biased region" description="Polar residues" evidence="6">
    <location>
        <begin position="245"/>
        <end position="259"/>
    </location>
</feature>
<dbReference type="EMBL" id="JAZHXI010000015">
    <property type="protein sequence ID" value="KAL2063674.1"/>
    <property type="molecule type" value="Genomic_DNA"/>
</dbReference>
<dbReference type="SMART" id="SM00339">
    <property type="entry name" value="FH"/>
    <property type="match status" value="1"/>
</dbReference>
<evidence type="ECO:0000256" key="1">
    <source>
        <dbReference type="ARBA" id="ARBA00023015"/>
    </source>
</evidence>
<dbReference type="InterPro" id="IPR045912">
    <property type="entry name" value="FOXJ2/3-like"/>
</dbReference>
<evidence type="ECO:0000313" key="8">
    <source>
        <dbReference type="EMBL" id="KAL2063674.1"/>
    </source>
</evidence>
<dbReference type="PANTHER" id="PTHR46078:SF2">
    <property type="entry name" value="FORK-HEAD DOMAIN-CONTAINING PROTEIN"/>
    <property type="match status" value="1"/>
</dbReference>
<sequence length="522" mass="58259">MDSGSYPHRRQMSGLLADYQYDETLDHSGQATHPMFTSHDGLPRTPSHHLMTSSSLSSNIMAGNNFNLHQPMPMPVTTSMSNSTMAWADLNRSAGAFETQNSMSSSNNHSHNHNNLNDYYGYSPSNVAGIEHNGSLYQGYQQHQQIAQTPRYMPNMFSNNSNMNNNNGMSLEESYEPGAYLLDSSKSGLQGSNSNMGSPFEYQDLSNAQELERFGISHSPGIKLEHDDGMESVMSFGPPPPFGVASSQSSDEGNSSREMTTAEVEVEEHSLEPYAKLIYRALMSAPNRSMVLQEIYQWFRDNTEKGNSNTKGWMNSIRHNLSMNAAFKKTERKTSGDDTKKSTEWVLEEFAVRDGVQSTTRYRKGAGTKKSGRTDAPAPSRVSSGRKGGMSTKREQAKLQYQQRHRSGGMTMKSEERGDVHSTRAGHRSIDNARRSDFHQQTRSQISQRQRSPLTPPSASTMASPGVAPYFFPKVEHFDMPYEDLYRFEDVSGVCIDNGSPLFSNDADVQFNGGRTMSNHRF</sequence>
<dbReference type="PANTHER" id="PTHR46078">
    <property type="entry name" value="FORKHEAD BOX PROTEIN J2 FAMILY MEMBER"/>
    <property type="match status" value="1"/>
</dbReference>
<dbReference type="InterPro" id="IPR001766">
    <property type="entry name" value="Fork_head_dom"/>
</dbReference>
<evidence type="ECO:0000256" key="6">
    <source>
        <dbReference type="SAM" id="MobiDB-lite"/>
    </source>
</evidence>
<feature type="compositionally biased region" description="Low complexity" evidence="6">
    <location>
        <begin position="441"/>
        <end position="452"/>
    </location>
</feature>
<comment type="caution">
    <text evidence="8">The sequence shown here is derived from an EMBL/GenBank/DDBJ whole genome shotgun (WGS) entry which is preliminary data.</text>
</comment>
<evidence type="ECO:0000313" key="9">
    <source>
        <dbReference type="Proteomes" id="UP001595075"/>
    </source>
</evidence>
<proteinExistence type="predicted"/>
<keyword evidence="3" id="KW-0804">Transcription</keyword>
<feature type="compositionally biased region" description="Basic and acidic residues" evidence="6">
    <location>
        <begin position="413"/>
        <end position="440"/>
    </location>
</feature>
<dbReference type="SUPFAM" id="SSF46785">
    <property type="entry name" value="Winged helix' DNA-binding domain"/>
    <property type="match status" value="1"/>
</dbReference>
<organism evidence="8 9">
    <name type="scientific">Oculimacula yallundae</name>
    <dbReference type="NCBI Taxonomy" id="86028"/>
    <lineage>
        <taxon>Eukaryota</taxon>
        <taxon>Fungi</taxon>
        <taxon>Dikarya</taxon>
        <taxon>Ascomycota</taxon>
        <taxon>Pezizomycotina</taxon>
        <taxon>Leotiomycetes</taxon>
        <taxon>Helotiales</taxon>
        <taxon>Ploettnerulaceae</taxon>
        <taxon>Oculimacula</taxon>
    </lineage>
</organism>
<dbReference type="Gene3D" id="1.10.10.10">
    <property type="entry name" value="Winged helix-like DNA-binding domain superfamily/Winged helix DNA-binding domain"/>
    <property type="match status" value="1"/>
</dbReference>
<keyword evidence="9" id="KW-1185">Reference proteome</keyword>
<keyword evidence="4 5" id="KW-0539">Nucleus</keyword>
<evidence type="ECO:0000256" key="4">
    <source>
        <dbReference type="ARBA" id="ARBA00023242"/>
    </source>
</evidence>
<dbReference type="InterPro" id="IPR036390">
    <property type="entry name" value="WH_DNA-bd_sf"/>
</dbReference>
<feature type="region of interest" description="Disordered" evidence="6">
    <location>
        <begin position="229"/>
        <end position="260"/>
    </location>
</feature>
<evidence type="ECO:0000256" key="3">
    <source>
        <dbReference type="ARBA" id="ARBA00023163"/>
    </source>
</evidence>
<keyword evidence="2 5" id="KW-0238">DNA-binding</keyword>
<protein>
    <recommendedName>
        <fullName evidence="7">Fork-head domain-containing protein</fullName>
    </recommendedName>
</protein>
<feature type="compositionally biased region" description="Basic residues" evidence="6">
    <location>
        <begin position="361"/>
        <end position="371"/>
    </location>
</feature>
<dbReference type="Pfam" id="PF00250">
    <property type="entry name" value="Forkhead"/>
    <property type="match status" value="1"/>
</dbReference>